<proteinExistence type="predicted"/>
<dbReference type="Proteomes" id="UP000018948">
    <property type="component" value="Unassembled WGS sequence"/>
</dbReference>
<organism evidence="1 2">
    <name type="scientific">Phytophthora nicotianae P10297</name>
    <dbReference type="NCBI Taxonomy" id="1317064"/>
    <lineage>
        <taxon>Eukaryota</taxon>
        <taxon>Sar</taxon>
        <taxon>Stramenopiles</taxon>
        <taxon>Oomycota</taxon>
        <taxon>Peronosporomycetes</taxon>
        <taxon>Peronosporales</taxon>
        <taxon>Peronosporaceae</taxon>
        <taxon>Phytophthora</taxon>
    </lineage>
</organism>
<accession>W3A5Z3</accession>
<gene>
    <name evidence="1" type="ORF">F442_00405</name>
</gene>
<name>W3A5Z3_PHYNI</name>
<comment type="caution">
    <text evidence="1">The sequence shown here is derived from an EMBL/GenBank/DDBJ whole genome shotgun (WGS) entry which is preliminary data.</text>
</comment>
<sequence>MGAFGDGRRRYLLFEKHWDSFSTISIFEQLGHITVREKHDEFYPYSMSEGVLQDISGDTNDS</sequence>
<protein>
    <submittedName>
        <fullName evidence="1">Uncharacterized protein</fullName>
    </submittedName>
</protein>
<evidence type="ECO:0000313" key="2">
    <source>
        <dbReference type="Proteomes" id="UP000018948"/>
    </source>
</evidence>
<dbReference type="EMBL" id="ANIY01000078">
    <property type="protein sequence ID" value="ETP55013.1"/>
    <property type="molecule type" value="Genomic_DNA"/>
</dbReference>
<dbReference type="AlphaFoldDB" id="W3A5Z3"/>
<reference evidence="1 2" key="1">
    <citation type="submission" date="2013-11" db="EMBL/GenBank/DDBJ databases">
        <title>The Genome Sequence of Phytophthora parasitica P10297.</title>
        <authorList>
            <consortium name="The Broad Institute Genomics Platform"/>
            <person name="Russ C."/>
            <person name="Tyler B."/>
            <person name="Panabieres F."/>
            <person name="Shan W."/>
            <person name="Tripathy S."/>
            <person name="Grunwald N."/>
            <person name="Machado M."/>
            <person name="Johnson C.S."/>
            <person name="Walker B."/>
            <person name="Young S.K."/>
            <person name="Zeng Q."/>
            <person name="Gargeya S."/>
            <person name="Fitzgerald M."/>
            <person name="Haas B."/>
            <person name="Abouelleil A."/>
            <person name="Allen A.W."/>
            <person name="Alvarado L."/>
            <person name="Arachchi H.M."/>
            <person name="Berlin A.M."/>
            <person name="Chapman S.B."/>
            <person name="Gainer-Dewar J."/>
            <person name="Goldberg J."/>
            <person name="Griggs A."/>
            <person name="Gujja S."/>
            <person name="Hansen M."/>
            <person name="Howarth C."/>
            <person name="Imamovic A."/>
            <person name="Ireland A."/>
            <person name="Larimer J."/>
            <person name="McCowan C."/>
            <person name="Murphy C."/>
            <person name="Pearson M."/>
            <person name="Poon T.W."/>
            <person name="Priest M."/>
            <person name="Roberts A."/>
            <person name="Saif S."/>
            <person name="Shea T."/>
            <person name="Sisk P."/>
            <person name="Sykes S."/>
            <person name="Wortman J."/>
            <person name="Nusbaum C."/>
            <person name="Birren B."/>
        </authorList>
    </citation>
    <scope>NUCLEOTIDE SEQUENCE [LARGE SCALE GENOMIC DNA]</scope>
    <source>
        <strain evidence="1 2">P10297</strain>
    </source>
</reference>
<evidence type="ECO:0000313" key="1">
    <source>
        <dbReference type="EMBL" id="ETP55013.1"/>
    </source>
</evidence>